<evidence type="ECO:0000256" key="6">
    <source>
        <dbReference type="ARBA" id="ARBA00023157"/>
    </source>
</evidence>
<feature type="chain" id="PRO_5041697242" description="EGF-like domain-containing protein" evidence="9">
    <location>
        <begin position="22"/>
        <end position="166"/>
    </location>
</feature>
<dbReference type="GO" id="GO:0005576">
    <property type="term" value="C:extracellular region"/>
    <property type="evidence" value="ECO:0007669"/>
    <property type="project" value="UniProtKB-SubCell"/>
</dbReference>
<dbReference type="PROSITE" id="PS50026">
    <property type="entry name" value="EGF_3"/>
    <property type="match status" value="3"/>
</dbReference>
<dbReference type="InterPro" id="IPR001881">
    <property type="entry name" value="EGF-like_Ca-bd_dom"/>
</dbReference>
<proteinExistence type="predicted"/>
<dbReference type="SMART" id="SM00179">
    <property type="entry name" value="EGF_CA"/>
    <property type="match status" value="3"/>
</dbReference>
<evidence type="ECO:0000259" key="10">
    <source>
        <dbReference type="PROSITE" id="PS50026"/>
    </source>
</evidence>
<gene>
    <name evidence="11" type="ORF">Q8A67_005352</name>
</gene>
<dbReference type="PROSITE" id="PS00010">
    <property type="entry name" value="ASX_HYDROXYL"/>
    <property type="match status" value="3"/>
</dbReference>
<dbReference type="FunFam" id="2.10.25.10:FF:000068">
    <property type="entry name" value="Latent transforming growth factor beta binding protein 3"/>
    <property type="match status" value="1"/>
</dbReference>
<evidence type="ECO:0000256" key="1">
    <source>
        <dbReference type="ARBA" id="ARBA00004613"/>
    </source>
</evidence>
<comment type="caution">
    <text evidence="11">The sequence shown here is derived from an EMBL/GenBank/DDBJ whole genome shotgun (WGS) entry which is preliminary data.</text>
</comment>
<dbReference type="FunFam" id="2.10.25.10:FF:000038">
    <property type="entry name" value="Fibrillin 2"/>
    <property type="match status" value="1"/>
</dbReference>
<keyword evidence="4 9" id="KW-0732">Signal</keyword>
<keyword evidence="7" id="KW-0325">Glycoprotein</keyword>
<name>A0AA88Q223_9TELE</name>
<dbReference type="Gene3D" id="2.10.25.10">
    <property type="entry name" value="Laminin"/>
    <property type="match status" value="3"/>
</dbReference>
<organism evidence="11 12">
    <name type="scientific">Cirrhinus molitorella</name>
    <name type="common">mud carp</name>
    <dbReference type="NCBI Taxonomy" id="172907"/>
    <lineage>
        <taxon>Eukaryota</taxon>
        <taxon>Metazoa</taxon>
        <taxon>Chordata</taxon>
        <taxon>Craniata</taxon>
        <taxon>Vertebrata</taxon>
        <taxon>Euteleostomi</taxon>
        <taxon>Actinopterygii</taxon>
        <taxon>Neopterygii</taxon>
        <taxon>Teleostei</taxon>
        <taxon>Ostariophysi</taxon>
        <taxon>Cypriniformes</taxon>
        <taxon>Cyprinidae</taxon>
        <taxon>Labeoninae</taxon>
        <taxon>Labeonini</taxon>
        <taxon>Cirrhinus</taxon>
    </lineage>
</organism>
<dbReference type="InterPro" id="IPR000742">
    <property type="entry name" value="EGF"/>
</dbReference>
<feature type="domain" description="EGF-like" evidence="10">
    <location>
        <begin position="24"/>
        <end position="61"/>
    </location>
</feature>
<feature type="domain" description="EGF-like" evidence="10">
    <location>
        <begin position="71"/>
        <end position="109"/>
    </location>
</feature>
<evidence type="ECO:0000313" key="12">
    <source>
        <dbReference type="Proteomes" id="UP001187343"/>
    </source>
</evidence>
<evidence type="ECO:0000256" key="5">
    <source>
        <dbReference type="ARBA" id="ARBA00022737"/>
    </source>
</evidence>
<sequence length="166" mass="18402">MLATWIFFASLKLNGLKHSKAGQDTDECVMPGLCGNHAQCFNTNGSYYCRCNEGFQPTTFNFTATTRQCQDINECLEKTHDCLDNMECINIIGSYNCMCPNGYRPSRTDSGCEDINECSDPDVCGTNADCSNHPGGYICTCHKGYSNYGNNQSKCTKMVHFCLANE</sequence>
<protein>
    <recommendedName>
        <fullName evidence="10">EGF-like domain-containing protein</fullName>
    </recommendedName>
</protein>
<dbReference type="InterPro" id="IPR000152">
    <property type="entry name" value="EGF-type_Asp/Asn_hydroxyl_site"/>
</dbReference>
<keyword evidence="12" id="KW-1185">Reference proteome</keyword>
<accession>A0AA88Q223</accession>
<feature type="signal peptide" evidence="9">
    <location>
        <begin position="1"/>
        <end position="21"/>
    </location>
</feature>
<dbReference type="InterPro" id="IPR049883">
    <property type="entry name" value="NOTCH1_EGF-like"/>
</dbReference>
<keyword evidence="3 8" id="KW-0245">EGF-like domain</keyword>
<feature type="domain" description="EGF-like" evidence="10">
    <location>
        <begin position="114"/>
        <end position="156"/>
    </location>
</feature>
<evidence type="ECO:0000313" key="11">
    <source>
        <dbReference type="EMBL" id="KAK2909515.1"/>
    </source>
</evidence>
<dbReference type="Proteomes" id="UP001187343">
    <property type="component" value="Unassembled WGS sequence"/>
</dbReference>
<dbReference type="SUPFAM" id="SSF57184">
    <property type="entry name" value="Growth factor receptor domain"/>
    <property type="match status" value="1"/>
</dbReference>
<evidence type="ECO:0000256" key="3">
    <source>
        <dbReference type="ARBA" id="ARBA00022536"/>
    </source>
</evidence>
<dbReference type="GO" id="GO:0030855">
    <property type="term" value="P:epithelial cell differentiation"/>
    <property type="evidence" value="ECO:0007669"/>
    <property type="project" value="UniProtKB-ARBA"/>
</dbReference>
<dbReference type="InterPro" id="IPR018097">
    <property type="entry name" value="EGF_Ca-bd_CS"/>
</dbReference>
<evidence type="ECO:0000256" key="2">
    <source>
        <dbReference type="ARBA" id="ARBA00022525"/>
    </source>
</evidence>
<dbReference type="PROSITE" id="PS01187">
    <property type="entry name" value="EGF_CA"/>
    <property type="match status" value="1"/>
</dbReference>
<dbReference type="AlphaFoldDB" id="A0AA88Q223"/>
<dbReference type="CDD" id="cd00054">
    <property type="entry name" value="EGF_CA"/>
    <property type="match status" value="3"/>
</dbReference>
<evidence type="ECO:0000256" key="7">
    <source>
        <dbReference type="ARBA" id="ARBA00023180"/>
    </source>
</evidence>
<dbReference type="Pfam" id="PF07645">
    <property type="entry name" value="EGF_CA"/>
    <property type="match status" value="3"/>
</dbReference>
<evidence type="ECO:0000256" key="8">
    <source>
        <dbReference type="PROSITE-ProRule" id="PRU00076"/>
    </source>
</evidence>
<comment type="caution">
    <text evidence="8">Lacks conserved residue(s) required for the propagation of feature annotation.</text>
</comment>
<reference evidence="11" key="1">
    <citation type="submission" date="2023-08" db="EMBL/GenBank/DDBJ databases">
        <title>Chromosome-level Genome Assembly of mud carp (Cirrhinus molitorella).</title>
        <authorList>
            <person name="Liu H."/>
        </authorList>
    </citation>
    <scope>NUCLEOTIDE SEQUENCE</scope>
    <source>
        <strain evidence="11">Prfri</strain>
        <tissue evidence="11">Muscle</tissue>
    </source>
</reference>
<evidence type="ECO:0000256" key="9">
    <source>
        <dbReference type="SAM" id="SignalP"/>
    </source>
</evidence>
<dbReference type="InterPro" id="IPR009030">
    <property type="entry name" value="Growth_fac_rcpt_cys_sf"/>
</dbReference>
<keyword evidence="5" id="KW-0677">Repeat</keyword>
<keyword evidence="6" id="KW-1015">Disulfide bond</keyword>
<dbReference type="GO" id="GO:0005509">
    <property type="term" value="F:calcium ion binding"/>
    <property type="evidence" value="ECO:0007669"/>
    <property type="project" value="InterPro"/>
</dbReference>
<dbReference type="InterPro" id="IPR051145">
    <property type="entry name" value="GAS-SHBG-PROS"/>
</dbReference>
<comment type="subcellular location">
    <subcellularLocation>
        <location evidence="1">Secreted</location>
    </subcellularLocation>
</comment>
<dbReference type="SMART" id="SM00181">
    <property type="entry name" value="EGF"/>
    <property type="match status" value="3"/>
</dbReference>
<dbReference type="EMBL" id="JAUYZG010000004">
    <property type="protein sequence ID" value="KAK2909515.1"/>
    <property type="molecule type" value="Genomic_DNA"/>
</dbReference>
<dbReference type="PANTHER" id="PTHR24040">
    <property type="entry name" value="LAMININ G-LIKE DOMAIN-CONTAINING PROTEIN"/>
    <property type="match status" value="1"/>
</dbReference>
<keyword evidence="2" id="KW-0964">Secreted</keyword>
<evidence type="ECO:0000256" key="4">
    <source>
        <dbReference type="ARBA" id="ARBA00022729"/>
    </source>
</evidence>
<dbReference type="PANTHER" id="PTHR24040:SF13">
    <property type="entry name" value="FIBROPELLIN-1"/>
    <property type="match status" value="1"/>
</dbReference>